<dbReference type="PROSITE" id="PS50966">
    <property type="entry name" value="ZF_SWIM"/>
    <property type="match status" value="1"/>
</dbReference>
<dbReference type="PANTHER" id="PTHR38133:SF1">
    <property type="entry name" value="SLR1429 PROTEIN"/>
    <property type="match status" value="1"/>
</dbReference>
<evidence type="ECO:0000259" key="3">
    <source>
        <dbReference type="PROSITE" id="PS50966"/>
    </source>
</evidence>
<accession>A0A3N0GKJ0</accession>
<dbReference type="AlphaFoldDB" id="A0A3N0GKJ0"/>
<organism evidence="4 5">
    <name type="scientific">Nocardioides pocheonensis</name>
    <dbReference type="NCBI Taxonomy" id="661485"/>
    <lineage>
        <taxon>Bacteria</taxon>
        <taxon>Bacillati</taxon>
        <taxon>Actinomycetota</taxon>
        <taxon>Actinomycetes</taxon>
        <taxon>Propionibacteriales</taxon>
        <taxon>Nocardioidaceae</taxon>
        <taxon>Nocardioides</taxon>
    </lineage>
</organism>
<dbReference type="PANTHER" id="PTHR38133">
    <property type="entry name" value="SLR1429 PROTEIN"/>
    <property type="match status" value="1"/>
</dbReference>
<evidence type="ECO:0000313" key="5">
    <source>
        <dbReference type="Proteomes" id="UP000279994"/>
    </source>
</evidence>
<evidence type="ECO:0000256" key="1">
    <source>
        <dbReference type="PROSITE-ProRule" id="PRU00325"/>
    </source>
</evidence>
<evidence type="ECO:0000256" key="2">
    <source>
        <dbReference type="SAM" id="MobiDB-lite"/>
    </source>
</evidence>
<dbReference type="RefSeq" id="WP_123224445.1">
    <property type="nucleotide sequence ID" value="NZ_RJSF01000044.1"/>
</dbReference>
<protein>
    <recommendedName>
        <fullName evidence="3">SWIM-type domain-containing protein</fullName>
    </recommendedName>
</protein>
<reference evidence="4 5" key="1">
    <citation type="submission" date="2018-11" db="EMBL/GenBank/DDBJ databases">
        <authorList>
            <person name="Li F."/>
        </authorList>
    </citation>
    <scope>NUCLEOTIDE SEQUENCE [LARGE SCALE GENOMIC DNA]</scope>
    <source>
        <strain evidence="4 5">Gsoil 818</strain>
    </source>
</reference>
<evidence type="ECO:0000313" key="4">
    <source>
        <dbReference type="EMBL" id="RNM12682.1"/>
    </source>
</evidence>
<dbReference type="GO" id="GO:0008270">
    <property type="term" value="F:zinc ion binding"/>
    <property type="evidence" value="ECO:0007669"/>
    <property type="project" value="UniProtKB-KW"/>
</dbReference>
<proteinExistence type="predicted"/>
<keyword evidence="1" id="KW-0863">Zinc-finger</keyword>
<name>A0A3N0GKJ0_9ACTN</name>
<dbReference type="EMBL" id="RJSF01000044">
    <property type="protein sequence ID" value="RNM12682.1"/>
    <property type="molecule type" value="Genomic_DNA"/>
</dbReference>
<gene>
    <name evidence="4" type="ORF">EFL26_18960</name>
</gene>
<dbReference type="Proteomes" id="UP000279994">
    <property type="component" value="Unassembled WGS sequence"/>
</dbReference>
<feature type="domain" description="SWIM-type" evidence="3">
    <location>
        <begin position="133"/>
        <end position="172"/>
    </location>
</feature>
<feature type="region of interest" description="Disordered" evidence="2">
    <location>
        <begin position="195"/>
        <end position="216"/>
    </location>
</feature>
<keyword evidence="1" id="KW-0479">Metal-binding</keyword>
<comment type="caution">
    <text evidence="4">The sequence shown here is derived from an EMBL/GenBank/DDBJ whole genome shotgun (WGS) entry which is preliminary data.</text>
</comment>
<keyword evidence="1" id="KW-0862">Zinc</keyword>
<dbReference type="InterPro" id="IPR007527">
    <property type="entry name" value="Znf_SWIM"/>
</dbReference>
<sequence length="255" mass="26848">MADRRSPGTVSGDPIVFPRVGRVRGGIARSSTWWGRAWVRSFEETVVEAADLRPARTLARSGRLGAVMVLAGMASVVVDRGGPGAVMAQLRVTQLDDTAWETFLVELHRKAGFTAALESGELATDLVENADQAGVELLPGPGDLETACECDALSDHVIQPCVHALALLYQLAWHVDADPYALLLLRGRTRDQLLEGPATRPTAPGPTGGSLDAEDAGEAAARAAEILRLAADAPTGHGLADAAVAAYDEEISRLL</sequence>
<keyword evidence="5" id="KW-1185">Reference proteome</keyword>
<dbReference type="OrthoDB" id="188274at2"/>